<reference evidence="3 4" key="1">
    <citation type="submission" date="2018-12" db="EMBL/GenBank/DDBJ databases">
        <title>Genome analysis provides insights into bioremediation potentialities of Halogeometricum borinquense strain N11.</title>
        <authorList>
            <person name="Najjari A."/>
            <person name="Youssef N."/>
            <person name="Fhoula I."/>
            <person name="Ben Dhia O."/>
            <person name="Mahjoubi M."/>
            <person name="Ouzari H.I."/>
            <person name="Cherif A."/>
        </authorList>
    </citation>
    <scope>NUCLEOTIDE SEQUENCE [LARGE SCALE GENOMIC DNA]</scope>
    <source>
        <strain evidence="3 4">N11</strain>
    </source>
</reference>
<dbReference type="InterPro" id="IPR055690">
    <property type="entry name" value="DUF7266"/>
</dbReference>
<keyword evidence="2" id="KW-1133">Transmembrane helix</keyword>
<sequence>MRASKRNRGVSTTLGYVLTLSITAVLVSGLLIGTGQYVDDQRRQVADRELSVLSERIAARTADIDRMVRAGDGTNEVRVRIDLPRTVAGESYRIEVSEPTVTTPRTHDIMLTTGQTDQAVTVSLRTGLDIEAASLSGGNLVVVYNPADGRLSFESGDTVSPAVLAPSLTPSQRPSLTRSLTPSLPGRSSVPGGGV</sequence>
<accession>A0A482TKG9</accession>
<feature type="region of interest" description="Disordered" evidence="1">
    <location>
        <begin position="164"/>
        <end position="195"/>
    </location>
</feature>
<protein>
    <submittedName>
        <fullName evidence="3">Uncharacterized protein</fullName>
    </submittedName>
</protein>
<feature type="transmembrane region" description="Helical" evidence="2">
    <location>
        <begin position="12"/>
        <end position="33"/>
    </location>
</feature>
<evidence type="ECO:0000313" key="4">
    <source>
        <dbReference type="Proteomes" id="UP000294028"/>
    </source>
</evidence>
<keyword evidence="2" id="KW-0472">Membrane</keyword>
<keyword evidence="2" id="KW-0812">Transmembrane</keyword>
<evidence type="ECO:0000256" key="1">
    <source>
        <dbReference type="SAM" id="MobiDB-lite"/>
    </source>
</evidence>
<comment type="caution">
    <text evidence="3">The sequence shown here is derived from an EMBL/GenBank/DDBJ whole genome shotgun (WGS) entry which is preliminary data.</text>
</comment>
<name>A0A482TKG9_9EURY</name>
<gene>
    <name evidence="3" type="ORF">ELS19_05115</name>
</gene>
<dbReference type="EMBL" id="RZHH01000002">
    <property type="protein sequence ID" value="RYJ13405.1"/>
    <property type="molecule type" value="Genomic_DNA"/>
</dbReference>
<feature type="compositionally biased region" description="Polar residues" evidence="1">
    <location>
        <begin position="168"/>
        <end position="182"/>
    </location>
</feature>
<evidence type="ECO:0000256" key="2">
    <source>
        <dbReference type="SAM" id="Phobius"/>
    </source>
</evidence>
<evidence type="ECO:0000313" key="3">
    <source>
        <dbReference type="EMBL" id="RYJ13405.1"/>
    </source>
</evidence>
<proteinExistence type="predicted"/>
<dbReference type="Pfam" id="PF23928">
    <property type="entry name" value="DUF7266"/>
    <property type="match status" value="1"/>
</dbReference>
<organism evidence="3 4">
    <name type="scientific">Halogeometricum borinquense</name>
    <dbReference type="NCBI Taxonomy" id="60847"/>
    <lineage>
        <taxon>Archaea</taxon>
        <taxon>Methanobacteriati</taxon>
        <taxon>Methanobacteriota</taxon>
        <taxon>Stenosarchaea group</taxon>
        <taxon>Halobacteria</taxon>
        <taxon>Halobacteriales</taxon>
        <taxon>Haloferacaceae</taxon>
        <taxon>Halogeometricum</taxon>
    </lineage>
</organism>
<dbReference type="RefSeq" id="WP_129783849.1">
    <property type="nucleotide sequence ID" value="NZ_RZHH01000002.1"/>
</dbReference>
<dbReference type="AlphaFoldDB" id="A0A482TKG9"/>
<dbReference type="Proteomes" id="UP000294028">
    <property type="component" value="Unassembled WGS sequence"/>
</dbReference>